<dbReference type="Proteomes" id="UP000030428">
    <property type="component" value="Unassembled WGS sequence"/>
</dbReference>
<dbReference type="AlphaFoldDB" id="A0A0A6PE96"/>
<feature type="domain" description="Peptidase C14 caspase" evidence="1">
    <location>
        <begin position="39"/>
        <end position="146"/>
    </location>
</feature>
<gene>
    <name evidence="2" type="ORF">PN36_22600</name>
</gene>
<reference evidence="2 3" key="1">
    <citation type="journal article" date="2016" name="Front. Microbiol.">
        <title>Single-Cell (Meta-)Genomics of a Dimorphic Candidatus Thiomargarita nelsonii Reveals Genomic Plasticity.</title>
        <authorList>
            <person name="Flood B.E."/>
            <person name="Fliss P."/>
            <person name="Jones D.S."/>
            <person name="Dick G.J."/>
            <person name="Jain S."/>
            <person name="Kaster A.K."/>
            <person name="Winkel M."/>
            <person name="Mussmann M."/>
            <person name="Bailey J."/>
        </authorList>
    </citation>
    <scope>NUCLEOTIDE SEQUENCE [LARGE SCALE GENOMIC DNA]</scope>
    <source>
        <strain evidence="2">Hydrate Ridge</strain>
    </source>
</reference>
<dbReference type="EMBL" id="JSZA02000106">
    <property type="protein sequence ID" value="KHD10273.1"/>
    <property type="molecule type" value="Genomic_DNA"/>
</dbReference>
<evidence type="ECO:0000259" key="1">
    <source>
        <dbReference type="Pfam" id="PF00656"/>
    </source>
</evidence>
<protein>
    <recommendedName>
        <fullName evidence="1">Peptidase C14 caspase domain-containing protein</fullName>
    </recommendedName>
</protein>
<keyword evidence="3" id="KW-1185">Reference proteome</keyword>
<proteinExistence type="predicted"/>
<organism evidence="2 3">
    <name type="scientific">Candidatus Thiomargarita nelsonii</name>
    <dbReference type="NCBI Taxonomy" id="1003181"/>
    <lineage>
        <taxon>Bacteria</taxon>
        <taxon>Pseudomonadati</taxon>
        <taxon>Pseudomonadota</taxon>
        <taxon>Gammaproteobacteria</taxon>
        <taxon>Thiotrichales</taxon>
        <taxon>Thiotrichaceae</taxon>
        <taxon>Thiomargarita</taxon>
    </lineage>
</organism>
<evidence type="ECO:0000313" key="3">
    <source>
        <dbReference type="Proteomes" id="UP000030428"/>
    </source>
</evidence>
<dbReference type="InterPro" id="IPR011600">
    <property type="entry name" value="Pept_C14_caspase"/>
</dbReference>
<sequence>MNTEQGYYFLTSDASPDQLEKTGASWEIFNAITYSNAHVLLLADTCHAGDITGNSDWQARAKADPNQFSQEANLHNVLVFASSSGADVSQEDDSWGHGAFTKALIDGLNGGAADNKGMVYIDTLRRYVITTVQKLTKKRQRPMIPRFTGSGEFFELVLAK</sequence>
<dbReference type="Gene3D" id="3.40.50.1460">
    <property type="match status" value="1"/>
</dbReference>
<dbReference type="GO" id="GO:0004197">
    <property type="term" value="F:cysteine-type endopeptidase activity"/>
    <property type="evidence" value="ECO:0007669"/>
    <property type="project" value="InterPro"/>
</dbReference>
<accession>A0A0A6PE96</accession>
<dbReference type="GO" id="GO:0006508">
    <property type="term" value="P:proteolysis"/>
    <property type="evidence" value="ECO:0007669"/>
    <property type="project" value="InterPro"/>
</dbReference>
<evidence type="ECO:0000313" key="2">
    <source>
        <dbReference type="EMBL" id="KHD10273.1"/>
    </source>
</evidence>
<name>A0A0A6PE96_9GAMM</name>
<dbReference type="Pfam" id="PF00656">
    <property type="entry name" value="Peptidase_C14"/>
    <property type="match status" value="1"/>
</dbReference>
<comment type="caution">
    <text evidence="2">The sequence shown here is derived from an EMBL/GenBank/DDBJ whole genome shotgun (WGS) entry which is preliminary data.</text>
</comment>